<gene>
    <name evidence="1" type="ORF">SAMN04487861_10531</name>
</gene>
<dbReference type="OrthoDB" id="1661761at2"/>
<reference evidence="1 2" key="1">
    <citation type="submission" date="2016-10" db="EMBL/GenBank/DDBJ databases">
        <authorList>
            <person name="de Groot N.N."/>
        </authorList>
    </citation>
    <scope>NUCLEOTIDE SEQUENCE [LARGE SCALE GENOMIC DNA]</scope>
    <source>
        <strain evidence="1 2">Z108</strain>
    </source>
</reference>
<accession>A0A1I3D0Y9</accession>
<dbReference type="EMBL" id="FOQK01000005">
    <property type="protein sequence ID" value="SFH80387.1"/>
    <property type="molecule type" value="Genomic_DNA"/>
</dbReference>
<proteinExistence type="predicted"/>
<name>A0A1I3D0Y9_SELRU</name>
<dbReference type="RefSeq" id="WP_075442481.1">
    <property type="nucleotide sequence ID" value="NZ_FOQK01000005.1"/>
</dbReference>
<sequence length="429" mass="50163">MGIFTDEFDLAGYVKQQAMKIDDLQNRELFRDIIGDMFSELYRHMYAEYHGLEQRMLAEVSRPAEVPDVMTGLCRREDYDQTDKELYPLDAADLLEPEIPAADVLDHLQQGESYALFPVFFAGETATLQKLIRERHRFSGVVKSGFNDVAATFELRPCRRYLQQIEALYGVTNLNALPWRSILAPYLYKFAEVWITSVEGWTGEQTIERIMLDYAEFRDIIQEKMVPLWNIQPYQALTSAYPEACMDRIAYEHRLYAHQFPAGGQYLLDQSDAAVRSVRWQGGDLIITCDQRERESWPLLRFYPVRSAEKYGYRVYGNQHDQSFARNLMAAYGQRVKTRAEVERFLWSFACMRDFSLQDLRLRQAAGQAATYCTDEFIGYEFRTGSREYTLELDFQAKQEDYRNLDVLSFLVTNLQHYFPEYNCAGRLV</sequence>
<evidence type="ECO:0000313" key="2">
    <source>
        <dbReference type="Proteomes" id="UP000183639"/>
    </source>
</evidence>
<dbReference type="Proteomes" id="UP000183639">
    <property type="component" value="Unassembled WGS sequence"/>
</dbReference>
<dbReference type="AlphaFoldDB" id="A0A1I3D0Y9"/>
<organism evidence="1 2">
    <name type="scientific">Selenomonas ruminantium</name>
    <dbReference type="NCBI Taxonomy" id="971"/>
    <lineage>
        <taxon>Bacteria</taxon>
        <taxon>Bacillati</taxon>
        <taxon>Bacillota</taxon>
        <taxon>Negativicutes</taxon>
        <taxon>Selenomonadales</taxon>
        <taxon>Selenomonadaceae</taxon>
        <taxon>Selenomonas</taxon>
    </lineage>
</organism>
<protein>
    <submittedName>
        <fullName evidence="1">Uncharacterized protein</fullName>
    </submittedName>
</protein>
<evidence type="ECO:0000313" key="1">
    <source>
        <dbReference type="EMBL" id="SFH80387.1"/>
    </source>
</evidence>